<sequence>MDREILHNTTGGSQRFRIPPPPPSLVEEILLPKRGVFKLPNRSTAAWDLTQAIAERHFQEAVDHQTETVELGGAVATEKAMSNMARLKGRLKVVKNERVAARGSGDKAYLRQVTESYVELVRQYKTAHSTSLTDIKFENMTKKNMAHLSANLESPLESEIASLSMGTKSPLSSSITSTPEYSNERVQSTSTALPAQSSDITPMDHASDIDYNTPASRQHSTAPQRSQDDSPRSRSRDSTRPMVQINAYLGSQTPTQAPSPAARDPFYRTESADWPELRKRISERNLYDSGDVLRSSVPKLDMEARDDAIGDLAGWFETVDRNSRVYWLRGPKLSGKTAIIQHVVERCVGLGQPAASFFFTQPVTRSDVMSELVPTLVHDIVRCMTPKAEDYYGLLGWLRSSGPSCLGSRMDQQVNGLVSRMFNRLQSKKLPRALLITLDGLDLCDADALVEVFHFIEHCIQALLPVCFLISSEVTDGIERRVDSKSFSQITGTKKVDLVPFSFLSGEGEDLDDVFKRIRI</sequence>
<feature type="compositionally biased region" description="Polar residues" evidence="2">
    <location>
        <begin position="249"/>
        <end position="258"/>
    </location>
</feature>
<evidence type="ECO:0000256" key="2">
    <source>
        <dbReference type="SAM" id="MobiDB-lite"/>
    </source>
</evidence>
<evidence type="ECO:0000259" key="3">
    <source>
        <dbReference type="Pfam" id="PF24883"/>
    </source>
</evidence>
<dbReference type="EMBL" id="JACGCI010000060">
    <property type="protein sequence ID" value="KAF6749843.1"/>
    <property type="molecule type" value="Genomic_DNA"/>
</dbReference>
<gene>
    <name evidence="4" type="ORF">DFP72DRAFT_1173178</name>
</gene>
<proteinExistence type="predicted"/>
<dbReference type="AlphaFoldDB" id="A0A8H6HQ32"/>
<keyword evidence="5" id="KW-1185">Reference proteome</keyword>
<dbReference type="InterPro" id="IPR056884">
    <property type="entry name" value="NPHP3-like_N"/>
</dbReference>
<reference evidence="4 5" key="1">
    <citation type="submission" date="2020-07" db="EMBL/GenBank/DDBJ databases">
        <title>Comparative genomics of pyrophilous fungi reveals a link between fire events and developmental genes.</title>
        <authorList>
            <consortium name="DOE Joint Genome Institute"/>
            <person name="Steindorff A.S."/>
            <person name="Carver A."/>
            <person name="Calhoun S."/>
            <person name="Stillman K."/>
            <person name="Liu H."/>
            <person name="Lipzen A."/>
            <person name="Pangilinan J."/>
            <person name="Labutti K."/>
            <person name="Bruns T.D."/>
            <person name="Grigoriev I.V."/>
        </authorList>
    </citation>
    <scope>NUCLEOTIDE SEQUENCE [LARGE SCALE GENOMIC DNA]</scope>
    <source>
        <strain evidence="4 5">CBS 144469</strain>
    </source>
</reference>
<keyword evidence="1" id="KW-0677">Repeat</keyword>
<dbReference type="Proteomes" id="UP000521943">
    <property type="component" value="Unassembled WGS sequence"/>
</dbReference>
<protein>
    <recommendedName>
        <fullName evidence="3">Nephrocystin 3-like N-terminal domain-containing protein</fullName>
    </recommendedName>
</protein>
<comment type="caution">
    <text evidence="4">The sequence shown here is derived from an EMBL/GenBank/DDBJ whole genome shotgun (WGS) entry which is preliminary data.</text>
</comment>
<evidence type="ECO:0000256" key="1">
    <source>
        <dbReference type="ARBA" id="ARBA00022737"/>
    </source>
</evidence>
<feature type="region of interest" description="Disordered" evidence="2">
    <location>
        <begin position="1"/>
        <end position="21"/>
    </location>
</feature>
<feature type="region of interest" description="Disordered" evidence="2">
    <location>
        <begin position="161"/>
        <end position="268"/>
    </location>
</feature>
<dbReference type="InterPro" id="IPR027417">
    <property type="entry name" value="P-loop_NTPase"/>
</dbReference>
<evidence type="ECO:0000313" key="5">
    <source>
        <dbReference type="Proteomes" id="UP000521943"/>
    </source>
</evidence>
<feature type="domain" description="Nephrocystin 3-like N-terminal" evidence="3">
    <location>
        <begin position="320"/>
        <end position="472"/>
    </location>
</feature>
<dbReference type="Gene3D" id="3.40.50.300">
    <property type="entry name" value="P-loop containing nucleotide triphosphate hydrolases"/>
    <property type="match status" value="1"/>
</dbReference>
<accession>A0A8H6HQ32</accession>
<feature type="compositionally biased region" description="Polar residues" evidence="2">
    <location>
        <begin position="213"/>
        <end position="222"/>
    </location>
</feature>
<dbReference type="OrthoDB" id="3070583at2759"/>
<dbReference type="Pfam" id="PF24883">
    <property type="entry name" value="NPHP3_N"/>
    <property type="match status" value="1"/>
</dbReference>
<organism evidence="4 5">
    <name type="scientific">Ephemerocybe angulata</name>
    <dbReference type="NCBI Taxonomy" id="980116"/>
    <lineage>
        <taxon>Eukaryota</taxon>
        <taxon>Fungi</taxon>
        <taxon>Dikarya</taxon>
        <taxon>Basidiomycota</taxon>
        <taxon>Agaricomycotina</taxon>
        <taxon>Agaricomycetes</taxon>
        <taxon>Agaricomycetidae</taxon>
        <taxon>Agaricales</taxon>
        <taxon>Agaricineae</taxon>
        <taxon>Psathyrellaceae</taxon>
        <taxon>Ephemerocybe</taxon>
    </lineage>
</organism>
<name>A0A8H6HQ32_9AGAR</name>
<evidence type="ECO:0000313" key="4">
    <source>
        <dbReference type="EMBL" id="KAF6749843.1"/>
    </source>
</evidence>
<feature type="compositionally biased region" description="Polar residues" evidence="2">
    <location>
        <begin position="164"/>
        <end position="200"/>
    </location>
</feature>
<feature type="compositionally biased region" description="Basic and acidic residues" evidence="2">
    <location>
        <begin position="226"/>
        <end position="239"/>
    </location>
</feature>